<evidence type="ECO:0000313" key="2">
    <source>
        <dbReference type="Proteomes" id="UP000053719"/>
    </source>
</evidence>
<organism evidence="1 2">
    <name type="scientific">Lactococcus lactis subsp. lactis</name>
    <name type="common">Streptococcus lactis</name>
    <dbReference type="NCBI Taxonomy" id="1360"/>
    <lineage>
        <taxon>Bacteria</taxon>
        <taxon>Bacillati</taxon>
        <taxon>Bacillota</taxon>
        <taxon>Bacilli</taxon>
        <taxon>Lactobacillales</taxon>
        <taxon>Streptococcaceae</taxon>
        <taxon>Lactococcus</taxon>
    </lineage>
</organism>
<dbReference type="PATRIC" id="fig|1360.114.peg.2077"/>
<dbReference type="EMBL" id="LKLU01000113">
    <property type="protein sequence ID" value="KSU19291.1"/>
    <property type="molecule type" value="Genomic_DNA"/>
</dbReference>
<sequence>MTVKEFSDRDDIESLLFKRKLIFSSDELQKVLKNNNYFNFFNGFESLLLYQRSPKLFKGETLSDFIRLNNFDKELSKEILSLTKTIEGKLKNSIAYHFSWKYCKTIPKTMEYTNKQNFLDPKDVLNYPFRDAQNWKICNDFDEFYLFKANYSKKLMRDNDHITFSIYSHNNRALIPFWVAIETLEFGVVIRLLHYLDREVMQAVMKDFNLPISDRFTFLNMIDLIKELRNHCAHGSLACRFRSPKKTHLDRTLIHRFKLEPKYHNQGNNFSPSVISLFDTLKVINYFTDTKKVYKIIQKVIYQNNRYFKGKYDLNERLLSRMGETQLKKWKDVLK</sequence>
<dbReference type="Proteomes" id="UP000053719">
    <property type="component" value="Unassembled WGS sequence"/>
</dbReference>
<dbReference type="InterPro" id="IPR011664">
    <property type="entry name" value="Abi_system_AbiD/AbiF-like"/>
</dbReference>
<dbReference type="Pfam" id="PF07751">
    <property type="entry name" value="Abi_2"/>
    <property type="match status" value="1"/>
</dbReference>
<accession>A0A0V8E096</accession>
<proteinExistence type="predicted"/>
<reference evidence="2" key="1">
    <citation type="submission" date="2015-10" db="EMBL/GenBank/DDBJ databases">
        <title>Draft Genome Sequences of 11 Lactococcus lactis subspecies cremoris strains.</title>
        <authorList>
            <person name="Wels M."/>
            <person name="Backus L."/>
            <person name="Boekhorst J."/>
            <person name="Dijkstra A."/>
            <person name="Beerthuizen M."/>
            <person name="Kelly W."/>
            <person name="Siezen R."/>
            <person name="Bachmann H."/>
            <person name="Van Hijum S."/>
        </authorList>
    </citation>
    <scope>NUCLEOTIDE SEQUENCE [LARGE SCALE GENOMIC DNA]</scope>
    <source>
        <strain evidence="2">M20</strain>
    </source>
</reference>
<comment type="caution">
    <text evidence="1">The sequence shown here is derived from an EMBL/GenBank/DDBJ whole genome shotgun (WGS) entry which is preliminary data.</text>
</comment>
<dbReference type="RefSeq" id="WP_058212089.1">
    <property type="nucleotide sequence ID" value="NZ_LKLU01000113.1"/>
</dbReference>
<gene>
    <name evidence="1" type="ORF">M20_2095</name>
</gene>
<evidence type="ECO:0000313" key="1">
    <source>
        <dbReference type="EMBL" id="KSU19291.1"/>
    </source>
</evidence>
<evidence type="ECO:0008006" key="3">
    <source>
        <dbReference type="Google" id="ProtNLM"/>
    </source>
</evidence>
<dbReference type="AlphaFoldDB" id="A0A0V8E096"/>
<protein>
    <recommendedName>
        <fullName evidence="3">Abi family protein</fullName>
    </recommendedName>
</protein>
<name>A0A0V8E096_LACLL</name>